<reference evidence="5 6" key="1">
    <citation type="journal article" date="2015" name="Stand. Genomic Sci.">
        <title>Genomic Encyclopedia of Bacterial and Archaeal Type Strains, Phase III: the genomes of soil and plant-associated and newly described type strains.</title>
        <authorList>
            <person name="Whitman W.B."/>
            <person name="Woyke T."/>
            <person name="Klenk H.P."/>
            <person name="Zhou Y."/>
            <person name="Lilburn T.G."/>
            <person name="Beck B.J."/>
            <person name="De Vos P."/>
            <person name="Vandamme P."/>
            <person name="Eisen J.A."/>
            <person name="Garrity G."/>
            <person name="Hugenholtz P."/>
            <person name="Kyrpides N.C."/>
        </authorList>
    </citation>
    <scope>NUCLEOTIDE SEQUENCE [LARGE SCALE GENOMIC DNA]</scope>
    <source>
        <strain evidence="5 6">S2T63</strain>
    </source>
</reference>
<dbReference type="InterPro" id="IPR003439">
    <property type="entry name" value="ABC_transporter-like_ATP-bd"/>
</dbReference>
<evidence type="ECO:0000256" key="3">
    <source>
        <dbReference type="ARBA" id="ARBA00022840"/>
    </source>
</evidence>
<dbReference type="InterPro" id="IPR027417">
    <property type="entry name" value="P-loop_NTPase"/>
</dbReference>
<organism evidence="5 6">
    <name type="scientific">Microbacterium telephonicum</name>
    <dbReference type="NCBI Taxonomy" id="1714841"/>
    <lineage>
        <taxon>Bacteria</taxon>
        <taxon>Bacillati</taxon>
        <taxon>Actinomycetota</taxon>
        <taxon>Actinomycetes</taxon>
        <taxon>Micrococcales</taxon>
        <taxon>Microbacteriaceae</taxon>
        <taxon>Microbacterium</taxon>
    </lineage>
</organism>
<dbReference type="Proteomes" id="UP000273158">
    <property type="component" value="Unassembled WGS sequence"/>
</dbReference>
<keyword evidence="1" id="KW-0813">Transport</keyword>
<comment type="caution">
    <text evidence="5">The sequence shown here is derived from an EMBL/GenBank/DDBJ whole genome shotgun (WGS) entry which is preliminary data.</text>
</comment>
<gene>
    <name evidence="5" type="ORF">C7474_0892</name>
</gene>
<dbReference type="PROSITE" id="PS00211">
    <property type="entry name" value="ABC_TRANSPORTER_1"/>
    <property type="match status" value="1"/>
</dbReference>
<dbReference type="PANTHER" id="PTHR42781:SF4">
    <property type="entry name" value="SPERMIDINE_PUTRESCINE IMPORT ATP-BINDING PROTEIN POTA"/>
    <property type="match status" value="1"/>
</dbReference>
<dbReference type="InterPro" id="IPR017871">
    <property type="entry name" value="ABC_transporter-like_CS"/>
</dbReference>
<evidence type="ECO:0000256" key="1">
    <source>
        <dbReference type="ARBA" id="ARBA00022448"/>
    </source>
</evidence>
<dbReference type="AlphaFoldDB" id="A0A498CJ36"/>
<evidence type="ECO:0000313" key="5">
    <source>
        <dbReference type="EMBL" id="RLK52930.1"/>
    </source>
</evidence>
<accession>A0A498CJ36</accession>
<keyword evidence="6" id="KW-1185">Reference proteome</keyword>
<evidence type="ECO:0000256" key="2">
    <source>
        <dbReference type="ARBA" id="ARBA00022741"/>
    </source>
</evidence>
<dbReference type="SUPFAM" id="SSF52540">
    <property type="entry name" value="P-loop containing nucleoside triphosphate hydrolases"/>
    <property type="match status" value="1"/>
</dbReference>
<dbReference type="EMBL" id="RCDB01000001">
    <property type="protein sequence ID" value="RLK52930.1"/>
    <property type="molecule type" value="Genomic_DNA"/>
</dbReference>
<keyword evidence="2" id="KW-0547">Nucleotide-binding</keyword>
<evidence type="ECO:0000313" key="6">
    <source>
        <dbReference type="Proteomes" id="UP000273158"/>
    </source>
</evidence>
<dbReference type="RefSeq" id="WP_121057905.1">
    <property type="nucleotide sequence ID" value="NZ_RCDB01000001.1"/>
</dbReference>
<dbReference type="Gene3D" id="3.40.50.300">
    <property type="entry name" value="P-loop containing nucleotide triphosphate hydrolases"/>
    <property type="match status" value="1"/>
</dbReference>
<dbReference type="OrthoDB" id="9112331at2"/>
<keyword evidence="3 5" id="KW-0067">ATP-binding</keyword>
<evidence type="ECO:0000259" key="4">
    <source>
        <dbReference type="PROSITE" id="PS50893"/>
    </source>
</evidence>
<dbReference type="InterPro" id="IPR003593">
    <property type="entry name" value="AAA+_ATPase"/>
</dbReference>
<feature type="domain" description="ABC transporter" evidence="4">
    <location>
        <begin position="1"/>
        <end position="235"/>
    </location>
</feature>
<dbReference type="Pfam" id="PF00005">
    <property type="entry name" value="ABC_tran"/>
    <property type="match status" value="1"/>
</dbReference>
<protein>
    <submittedName>
        <fullName evidence="5">Molybdate transport system ATP-binding protein</fullName>
    </submittedName>
</protein>
<dbReference type="SMART" id="SM00382">
    <property type="entry name" value="AAA"/>
    <property type="match status" value="1"/>
</dbReference>
<name>A0A498CJ36_9MICO</name>
<sequence>MSGLDVHAVLRRGALAIDVAVSAARGETVAIMGPSGAGKSSLLAAIAGLVPLRDGYVRLDGRELSARRRTVPPQRRGVVLLGQDPHLFPHLTARENIAFGPRAQGSARAVALGEADEWLWRIGLPGAGDHRPRELSGGQQQRIALARALATRPSVLLLDEPLTALDPETASDVRTVLAAQLGTTHTTTLLVTHDAVDAAGLASRLVLVEHGRVGQEGSVRDVLERPRTRFGAAAAGIGRVEGQVAAGIWTGGALSVPASGVPEGSAVALVRPDAITVEPVAESSWTAALRLAPQPAAGEWLTRIVRIEPTPSGARLHTSEPDLAADVSLDDIAAHAFAVGRPVRLRVDPRAVRLLVT</sequence>
<dbReference type="PANTHER" id="PTHR42781">
    <property type="entry name" value="SPERMIDINE/PUTRESCINE IMPORT ATP-BINDING PROTEIN POTA"/>
    <property type="match status" value="1"/>
</dbReference>
<dbReference type="PROSITE" id="PS50893">
    <property type="entry name" value="ABC_TRANSPORTER_2"/>
    <property type="match status" value="1"/>
</dbReference>
<dbReference type="GO" id="GO:0016887">
    <property type="term" value="F:ATP hydrolysis activity"/>
    <property type="evidence" value="ECO:0007669"/>
    <property type="project" value="InterPro"/>
</dbReference>
<proteinExistence type="predicted"/>
<dbReference type="GO" id="GO:0005524">
    <property type="term" value="F:ATP binding"/>
    <property type="evidence" value="ECO:0007669"/>
    <property type="project" value="UniProtKB-KW"/>
</dbReference>
<dbReference type="InterPro" id="IPR050093">
    <property type="entry name" value="ABC_SmlMolc_Importer"/>
</dbReference>